<dbReference type="EMBL" id="BGZK01000010">
    <property type="protein sequence ID" value="GBP03407.1"/>
    <property type="molecule type" value="Genomic_DNA"/>
</dbReference>
<gene>
    <name evidence="2" type="ORF">EVAR_101781_1</name>
</gene>
<keyword evidence="3" id="KW-1185">Reference proteome</keyword>
<name>A0A4C1SQ05_EUMVA</name>
<sequence length="94" mass="10445">MKIIKDAQNTHSPTPPAFNKTDLRDDAGPSGAVITQHAVRSRPWVISRLSAEEYQHLGPRGRVAHAEKFDRTARSAPSRPLLPPLLSEFGDIFF</sequence>
<comment type="caution">
    <text evidence="2">The sequence shown here is derived from an EMBL/GenBank/DDBJ whole genome shotgun (WGS) entry which is preliminary data.</text>
</comment>
<dbReference type="Proteomes" id="UP000299102">
    <property type="component" value="Unassembled WGS sequence"/>
</dbReference>
<accession>A0A4C1SQ05</accession>
<proteinExistence type="predicted"/>
<protein>
    <submittedName>
        <fullName evidence="2">Uncharacterized protein</fullName>
    </submittedName>
</protein>
<evidence type="ECO:0000313" key="3">
    <source>
        <dbReference type="Proteomes" id="UP000299102"/>
    </source>
</evidence>
<feature type="region of interest" description="Disordered" evidence="1">
    <location>
        <begin position="1"/>
        <end position="34"/>
    </location>
</feature>
<organism evidence="2 3">
    <name type="scientific">Eumeta variegata</name>
    <name type="common">Bagworm moth</name>
    <name type="synonym">Eumeta japonica</name>
    <dbReference type="NCBI Taxonomy" id="151549"/>
    <lineage>
        <taxon>Eukaryota</taxon>
        <taxon>Metazoa</taxon>
        <taxon>Ecdysozoa</taxon>
        <taxon>Arthropoda</taxon>
        <taxon>Hexapoda</taxon>
        <taxon>Insecta</taxon>
        <taxon>Pterygota</taxon>
        <taxon>Neoptera</taxon>
        <taxon>Endopterygota</taxon>
        <taxon>Lepidoptera</taxon>
        <taxon>Glossata</taxon>
        <taxon>Ditrysia</taxon>
        <taxon>Tineoidea</taxon>
        <taxon>Psychidae</taxon>
        <taxon>Oiketicinae</taxon>
        <taxon>Eumeta</taxon>
    </lineage>
</organism>
<evidence type="ECO:0000256" key="1">
    <source>
        <dbReference type="SAM" id="MobiDB-lite"/>
    </source>
</evidence>
<evidence type="ECO:0000313" key="2">
    <source>
        <dbReference type="EMBL" id="GBP03407.1"/>
    </source>
</evidence>
<dbReference type="AlphaFoldDB" id="A0A4C1SQ05"/>
<reference evidence="2 3" key="1">
    <citation type="journal article" date="2019" name="Commun. Biol.">
        <title>The bagworm genome reveals a unique fibroin gene that provides high tensile strength.</title>
        <authorList>
            <person name="Kono N."/>
            <person name="Nakamura H."/>
            <person name="Ohtoshi R."/>
            <person name="Tomita M."/>
            <person name="Numata K."/>
            <person name="Arakawa K."/>
        </authorList>
    </citation>
    <scope>NUCLEOTIDE SEQUENCE [LARGE SCALE GENOMIC DNA]</scope>
</reference>